<dbReference type="PANTHER" id="PTHR34773:SF1">
    <property type="entry name" value="FLAGELLAR SECRETION CHAPERONE FLIS"/>
    <property type="match status" value="1"/>
</dbReference>
<sequence>MGSYQDCALDGASAVDLVVALYDGIIRFLYAACDAVDRGDETGRRAAVKRALDIIIHLQARLRTDVGGVPAEALSEFYASTFALILQGSQSASRAKFEQAVACVRNVRDAWRQVAQDTSLNPAPPQVRLPFPHGSHENGAIDVGKMSWNA</sequence>
<dbReference type="EMBL" id="CP093313">
    <property type="protein sequence ID" value="UWZ83233.1"/>
    <property type="molecule type" value="Genomic_DNA"/>
</dbReference>
<dbReference type="Gene3D" id="1.20.120.340">
    <property type="entry name" value="Flagellar protein FliS"/>
    <property type="match status" value="1"/>
</dbReference>
<dbReference type="KEGG" id="orp:MOP44_22020"/>
<dbReference type="InterPro" id="IPR003713">
    <property type="entry name" value="FliS"/>
</dbReference>
<evidence type="ECO:0000313" key="6">
    <source>
        <dbReference type="EMBL" id="UWZ83233.1"/>
    </source>
</evidence>
<evidence type="ECO:0000256" key="5">
    <source>
        <dbReference type="ARBA" id="ARBA00023186"/>
    </source>
</evidence>
<keyword evidence="3" id="KW-0963">Cytoplasm</keyword>
<dbReference type="SUPFAM" id="SSF101116">
    <property type="entry name" value="Flagellar export chaperone FliS"/>
    <property type="match status" value="1"/>
</dbReference>
<evidence type="ECO:0000256" key="1">
    <source>
        <dbReference type="ARBA" id="ARBA00004514"/>
    </source>
</evidence>
<dbReference type="GO" id="GO:0071973">
    <property type="term" value="P:bacterial-type flagellum-dependent cell motility"/>
    <property type="evidence" value="ECO:0007669"/>
    <property type="project" value="TreeGrafter"/>
</dbReference>
<dbReference type="CDD" id="cd16098">
    <property type="entry name" value="FliS"/>
    <property type="match status" value="1"/>
</dbReference>
<name>A0A9J7BL97_9BACT</name>
<dbReference type="GO" id="GO:0005829">
    <property type="term" value="C:cytosol"/>
    <property type="evidence" value="ECO:0007669"/>
    <property type="project" value="UniProtKB-SubCell"/>
</dbReference>
<organism evidence="6 7">
    <name type="scientific">Occallatibacter riparius</name>
    <dbReference type="NCBI Taxonomy" id="1002689"/>
    <lineage>
        <taxon>Bacteria</taxon>
        <taxon>Pseudomonadati</taxon>
        <taxon>Acidobacteriota</taxon>
        <taxon>Terriglobia</taxon>
        <taxon>Terriglobales</taxon>
        <taxon>Acidobacteriaceae</taxon>
        <taxon>Occallatibacter</taxon>
    </lineage>
</organism>
<reference evidence="6" key="1">
    <citation type="submission" date="2021-04" db="EMBL/GenBank/DDBJ databases">
        <title>Phylogenetic analysis of Acidobacteriaceae.</title>
        <authorList>
            <person name="Qiu L."/>
            <person name="Zhang Q."/>
        </authorList>
    </citation>
    <scope>NUCLEOTIDE SEQUENCE</scope>
    <source>
        <strain evidence="6">DSM 25168</strain>
    </source>
</reference>
<keyword evidence="6" id="KW-0282">Flagellum</keyword>
<comment type="similarity">
    <text evidence="2">Belongs to the FliS family.</text>
</comment>
<gene>
    <name evidence="6" type="ORF">MOP44_22020</name>
</gene>
<evidence type="ECO:0000313" key="7">
    <source>
        <dbReference type="Proteomes" id="UP001059380"/>
    </source>
</evidence>
<dbReference type="Proteomes" id="UP001059380">
    <property type="component" value="Chromosome"/>
</dbReference>
<dbReference type="AlphaFoldDB" id="A0A9J7BL97"/>
<accession>A0A9J7BL97</accession>
<keyword evidence="6" id="KW-0966">Cell projection</keyword>
<dbReference type="Pfam" id="PF02561">
    <property type="entry name" value="FliS"/>
    <property type="match status" value="1"/>
</dbReference>
<keyword evidence="5" id="KW-0143">Chaperone</keyword>
<keyword evidence="4" id="KW-1005">Bacterial flagellum biogenesis</keyword>
<keyword evidence="6" id="KW-0969">Cilium</keyword>
<dbReference type="GO" id="GO:0044780">
    <property type="term" value="P:bacterial-type flagellum assembly"/>
    <property type="evidence" value="ECO:0007669"/>
    <property type="project" value="InterPro"/>
</dbReference>
<protein>
    <submittedName>
        <fullName evidence="6">Flagellar protein FliS</fullName>
    </submittedName>
</protein>
<evidence type="ECO:0000256" key="4">
    <source>
        <dbReference type="ARBA" id="ARBA00022795"/>
    </source>
</evidence>
<proteinExistence type="inferred from homology"/>
<dbReference type="InterPro" id="IPR036584">
    <property type="entry name" value="FliS_sf"/>
</dbReference>
<dbReference type="PANTHER" id="PTHR34773">
    <property type="entry name" value="FLAGELLAR SECRETION CHAPERONE FLIS"/>
    <property type="match status" value="1"/>
</dbReference>
<evidence type="ECO:0000256" key="3">
    <source>
        <dbReference type="ARBA" id="ARBA00022490"/>
    </source>
</evidence>
<dbReference type="RefSeq" id="WP_260792568.1">
    <property type="nucleotide sequence ID" value="NZ_CP093313.1"/>
</dbReference>
<evidence type="ECO:0000256" key="2">
    <source>
        <dbReference type="ARBA" id="ARBA00008787"/>
    </source>
</evidence>
<keyword evidence="7" id="KW-1185">Reference proteome</keyword>
<comment type="subcellular location">
    <subcellularLocation>
        <location evidence="1">Cytoplasm</location>
        <location evidence="1">Cytosol</location>
    </subcellularLocation>
</comment>